<organism evidence="1 2">
    <name type="scientific">Ralstonia solanacearum (strain Po82)</name>
    <dbReference type="NCBI Taxonomy" id="1031711"/>
    <lineage>
        <taxon>Bacteria</taxon>
        <taxon>Pseudomonadati</taxon>
        <taxon>Pseudomonadota</taxon>
        <taxon>Betaproteobacteria</taxon>
        <taxon>Burkholderiales</taxon>
        <taxon>Burkholderiaceae</taxon>
        <taxon>Ralstonia</taxon>
        <taxon>Ralstonia solanacearum species complex</taxon>
    </lineage>
</organism>
<sequence length="56" mass="6505">MKKFHTPHPSADEETPRGYVNFSISTEKHGIFYKQRCCEAKNQTKQRNFTSVNLSS</sequence>
<protein>
    <submittedName>
        <fullName evidence="1">Uncharacterized protein</fullName>
    </submittedName>
</protein>
<gene>
    <name evidence="1" type="ordered locus">RSPO_m00373</name>
</gene>
<dbReference type="KEGG" id="rsn:RSPO_m00373"/>
<proteinExistence type="predicted"/>
<dbReference type="EMBL" id="CP002820">
    <property type="protein sequence ID" value="AEG71014.1"/>
    <property type="molecule type" value="Genomic_DNA"/>
</dbReference>
<name>F6G7L1_RALS8</name>
<dbReference type="HOGENOM" id="CLU_3011067_0_0_4"/>
<dbReference type="AlphaFoldDB" id="F6G7L1"/>
<keyword evidence="1" id="KW-0614">Plasmid</keyword>
<geneLocation type="plasmid" evidence="2"/>
<evidence type="ECO:0000313" key="1">
    <source>
        <dbReference type="EMBL" id="AEG71014.1"/>
    </source>
</evidence>
<evidence type="ECO:0000313" key="2">
    <source>
        <dbReference type="Proteomes" id="UP000007953"/>
    </source>
</evidence>
<dbReference type="Proteomes" id="UP000007953">
    <property type="component" value="Plasmid megaplasmid"/>
</dbReference>
<accession>F6G7L1</accession>
<reference evidence="1 2" key="1">
    <citation type="journal article" date="2011" name="J. Bacteriol.">
        <title>Complete genome sequence of the plant pathogen Ralstonia solanacearum strain Po82.</title>
        <authorList>
            <person name="Xu J."/>
            <person name="Zheng H.J."/>
            <person name="Liu L."/>
            <person name="Pan Z.C."/>
            <person name="Prior P."/>
            <person name="Tang B."/>
            <person name="Xu J.S."/>
            <person name="Zhang H."/>
            <person name="Tian Q."/>
            <person name="Zhang L.Q."/>
            <person name="Feng J."/>
        </authorList>
    </citation>
    <scope>NUCLEOTIDE SEQUENCE [LARGE SCALE GENOMIC DNA]</scope>
    <source>
        <strain evidence="2">Po82</strain>
    </source>
</reference>